<proteinExistence type="predicted"/>
<dbReference type="PROSITE" id="PS51371">
    <property type="entry name" value="CBS"/>
    <property type="match status" value="1"/>
</dbReference>
<dbReference type="OrthoDB" id="9766150at2"/>
<dbReference type="PANTHER" id="PTHR12112">
    <property type="entry name" value="BNIP - RELATED"/>
    <property type="match status" value="1"/>
</dbReference>
<dbReference type="InterPro" id="IPR038763">
    <property type="entry name" value="DHH_sf"/>
</dbReference>
<dbReference type="Gene3D" id="3.10.310.20">
    <property type="entry name" value="DHHA2 domain"/>
    <property type="match status" value="1"/>
</dbReference>
<dbReference type="NCBIfam" id="NF011442">
    <property type="entry name" value="PRK14869.1-4"/>
    <property type="match status" value="1"/>
</dbReference>
<comment type="subunit">
    <text evidence="2">Homohexamer.</text>
</comment>
<name>A0A0M4D8V0_9BACT</name>
<dbReference type="Gene3D" id="3.40.1390.20">
    <property type="entry name" value="HprK N-terminal domain-like"/>
    <property type="match status" value="1"/>
</dbReference>
<dbReference type="AlphaFoldDB" id="A0A0M4D8V0"/>
<evidence type="ECO:0000256" key="4">
    <source>
        <dbReference type="ARBA" id="ARBA00022723"/>
    </source>
</evidence>
<dbReference type="KEGG" id="des:DSOUD_1451"/>
<evidence type="ECO:0000256" key="9">
    <source>
        <dbReference type="PROSITE-ProRule" id="PRU00703"/>
    </source>
</evidence>
<dbReference type="Pfam" id="PF07085">
    <property type="entry name" value="DRTGG"/>
    <property type="match status" value="1"/>
</dbReference>
<feature type="domain" description="CBS" evidence="10">
    <location>
        <begin position="75"/>
        <end position="132"/>
    </location>
</feature>
<accession>A0A0M4D8V0</accession>
<evidence type="ECO:0000256" key="5">
    <source>
        <dbReference type="ARBA" id="ARBA00022801"/>
    </source>
</evidence>
<evidence type="ECO:0000256" key="7">
    <source>
        <dbReference type="ARBA" id="ARBA00032535"/>
    </source>
</evidence>
<keyword evidence="5" id="KW-0378">Hydrolase</keyword>
<dbReference type="InterPro" id="IPR046342">
    <property type="entry name" value="CBS_dom_sf"/>
</dbReference>
<dbReference type="GO" id="GO:0005737">
    <property type="term" value="C:cytoplasm"/>
    <property type="evidence" value="ECO:0007669"/>
    <property type="project" value="InterPro"/>
</dbReference>
<dbReference type="PATRIC" id="fig|1603606.3.peg.1582"/>
<dbReference type="InterPro" id="IPR028979">
    <property type="entry name" value="Ser_kin/Pase_Hpr-like_N_sf"/>
</dbReference>
<dbReference type="RefSeq" id="WP_053550362.1">
    <property type="nucleotide sequence ID" value="NZ_CP010802.1"/>
</dbReference>
<dbReference type="EC" id="3.6.1.1" evidence="3"/>
<dbReference type="PANTHER" id="PTHR12112:SF22">
    <property type="entry name" value="MANGANESE-DEPENDENT INORGANIC PYROPHOSPHATASE-RELATED"/>
    <property type="match status" value="1"/>
</dbReference>
<dbReference type="InterPro" id="IPR010766">
    <property type="entry name" value="DRTGG"/>
</dbReference>
<protein>
    <recommendedName>
        <fullName evidence="3">inorganic diphosphatase</fullName>
        <ecNumber evidence="3">3.6.1.1</ecNumber>
    </recommendedName>
    <alternativeName>
        <fullName evidence="7">Pyrophosphate phospho-hydrolase</fullName>
    </alternativeName>
</protein>
<keyword evidence="6" id="KW-0464">Manganese</keyword>
<dbReference type="GO" id="GO:0004427">
    <property type="term" value="F:inorganic diphosphate phosphatase activity"/>
    <property type="evidence" value="ECO:0007669"/>
    <property type="project" value="UniProtKB-EC"/>
</dbReference>
<comment type="catalytic activity">
    <reaction evidence="8">
        <text>diphosphate + H2O = 2 phosphate + H(+)</text>
        <dbReference type="Rhea" id="RHEA:24576"/>
        <dbReference type="ChEBI" id="CHEBI:15377"/>
        <dbReference type="ChEBI" id="CHEBI:15378"/>
        <dbReference type="ChEBI" id="CHEBI:33019"/>
        <dbReference type="ChEBI" id="CHEBI:43474"/>
        <dbReference type="EC" id="3.6.1.1"/>
    </reaction>
</comment>
<dbReference type="NCBIfam" id="NF011443">
    <property type="entry name" value="PRK14869.1-5"/>
    <property type="match status" value="1"/>
</dbReference>
<dbReference type="Gene3D" id="3.90.1640.10">
    <property type="entry name" value="inorganic pyrophosphatase (n-terminal core)"/>
    <property type="match status" value="2"/>
</dbReference>
<dbReference type="InterPro" id="IPR004097">
    <property type="entry name" value="DHHA2"/>
</dbReference>
<dbReference type="SUPFAM" id="SSF54631">
    <property type="entry name" value="CBS-domain pair"/>
    <property type="match status" value="1"/>
</dbReference>
<evidence type="ECO:0000256" key="2">
    <source>
        <dbReference type="ARBA" id="ARBA00011643"/>
    </source>
</evidence>
<evidence type="ECO:0000256" key="1">
    <source>
        <dbReference type="ARBA" id="ARBA00001936"/>
    </source>
</evidence>
<evidence type="ECO:0000256" key="3">
    <source>
        <dbReference type="ARBA" id="ARBA00012146"/>
    </source>
</evidence>
<comment type="cofactor">
    <cofactor evidence="1">
        <name>Mn(2+)</name>
        <dbReference type="ChEBI" id="CHEBI:29035"/>
    </cofactor>
</comment>
<dbReference type="Pfam" id="PF00571">
    <property type="entry name" value="CBS"/>
    <property type="match status" value="1"/>
</dbReference>
<evidence type="ECO:0000313" key="11">
    <source>
        <dbReference type="EMBL" id="ALC16230.1"/>
    </source>
</evidence>
<dbReference type="EMBL" id="CP010802">
    <property type="protein sequence ID" value="ALC16230.1"/>
    <property type="molecule type" value="Genomic_DNA"/>
</dbReference>
<evidence type="ECO:0000256" key="6">
    <source>
        <dbReference type="ARBA" id="ARBA00023211"/>
    </source>
</evidence>
<keyword evidence="9" id="KW-0129">CBS domain</keyword>
<dbReference type="Pfam" id="PF01368">
    <property type="entry name" value="DHH"/>
    <property type="match status" value="1"/>
</dbReference>
<dbReference type="SMART" id="SM01131">
    <property type="entry name" value="DHHA2"/>
    <property type="match status" value="1"/>
</dbReference>
<gene>
    <name evidence="11" type="ORF">DSOUD_1451</name>
</gene>
<organism evidence="11 12">
    <name type="scientific">Desulfuromonas soudanensis</name>
    <dbReference type="NCBI Taxonomy" id="1603606"/>
    <lineage>
        <taxon>Bacteria</taxon>
        <taxon>Pseudomonadati</taxon>
        <taxon>Thermodesulfobacteriota</taxon>
        <taxon>Desulfuromonadia</taxon>
        <taxon>Desulfuromonadales</taxon>
        <taxon>Desulfuromonadaceae</taxon>
        <taxon>Desulfuromonas</taxon>
    </lineage>
</organism>
<dbReference type="InterPro" id="IPR001667">
    <property type="entry name" value="DDH_dom"/>
</dbReference>
<evidence type="ECO:0000313" key="12">
    <source>
        <dbReference type="Proteomes" id="UP000057158"/>
    </source>
</evidence>
<evidence type="ECO:0000259" key="10">
    <source>
        <dbReference type="PROSITE" id="PS51371"/>
    </source>
</evidence>
<dbReference type="SUPFAM" id="SSF64182">
    <property type="entry name" value="DHH phosphoesterases"/>
    <property type="match status" value="1"/>
</dbReference>
<keyword evidence="4" id="KW-0479">Metal-binding</keyword>
<dbReference type="InterPro" id="IPR000644">
    <property type="entry name" value="CBS_dom"/>
</dbReference>
<dbReference type="SUPFAM" id="SSF75138">
    <property type="entry name" value="HprK N-terminal domain-like"/>
    <property type="match status" value="1"/>
</dbReference>
<dbReference type="InterPro" id="IPR038222">
    <property type="entry name" value="DHHA2_dom_sf"/>
</dbReference>
<dbReference type="Proteomes" id="UP000057158">
    <property type="component" value="Chromosome"/>
</dbReference>
<dbReference type="STRING" id="1603606.DSOUD_1451"/>
<reference evidence="11 12" key="1">
    <citation type="submission" date="2015-07" db="EMBL/GenBank/DDBJ databases">
        <title>Isolation and Genomic Characterization of a Novel Halophilic Metal-Reducing Deltaproteobacterium from the Deep Subsurface.</title>
        <authorList>
            <person name="Badalamenti J.P."/>
            <person name="Summers Z.M."/>
            <person name="Gralnick J.A."/>
            <person name="Bond D.R."/>
        </authorList>
    </citation>
    <scope>NUCLEOTIDE SEQUENCE [LARGE SCALE GENOMIC DNA]</scope>
    <source>
        <strain evidence="11 12">WTL</strain>
    </source>
</reference>
<dbReference type="GO" id="GO:0046872">
    <property type="term" value="F:metal ion binding"/>
    <property type="evidence" value="ECO:0007669"/>
    <property type="project" value="UniProtKB-KW"/>
</dbReference>
<dbReference type="Pfam" id="PF02833">
    <property type="entry name" value="DHHA2"/>
    <property type="match status" value="1"/>
</dbReference>
<evidence type="ECO:0000256" key="8">
    <source>
        <dbReference type="ARBA" id="ARBA00047820"/>
    </source>
</evidence>
<dbReference type="NCBIfam" id="NF011445">
    <property type="entry name" value="PRK14869.2-1"/>
    <property type="match status" value="1"/>
</dbReference>
<sequence>MNRDITYVIGHKNPDTDSVCSAMAYARLRQEQGMANVQPARAGNINRQTEFVLEQLSMPLPPLLTDVHPRVRDVVGEQVITIDQNAPLSRALELFHSHSIRVLPVIDSDRRPLGLLFLKKVSERFLVPSREEELRRVLASPASITKCLKATPLHELEGDTVEEFALYVGAMASETFDQKMEGLDPRRMILITGDRENIQRQAVELGVRVLIVTGSLPVDPEILRRGREKGVTVLSTPFDTATSAWLTRLSTPVGALVGDAYPSVGLGERLDDLRLKLLHSKDPGVIVLDSDGRVAAVATKSNLLAPTPVKLILVDHNELSQAVPGADKVEILEVIDHHRLGNFHTDHPIRFINQPLGSTCSVVASLYRQAGLTPDRTTAGLMLAGLLSDTVILKSPTTTAADRDLALWLEGLSGLDLQDFGRRIFGAGSALAAYPSLREMIVADFKEYQSGERRFGVGQVEVVSFHEFHALKDEIATALADLRRERRLDTAGLLVTDIVQETSLFLVLGGKELPYVIGYPQVEENLYQLNGVLSRKKQLVPHLLKIFKDEK</sequence>
<keyword evidence="12" id="KW-1185">Reference proteome</keyword>